<dbReference type="Proteomes" id="UP000266067">
    <property type="component" value="Unassembled WGS sequence"/>
</dbReference>
<dbReference type="GO" id="GO:0003700">
    <property type="term" value="F:DNA-binding transcription factor activity"/>
    <property type="evidence" value="ECO:0007669"/>
    <property type="project" value="InterPro"/>
</dbReference>
<dbReference type="EMBL" id="QXFH01000060">
    <property type="protein sequence ID" value="RIV36690.1"/>
    <property type="molecule type" value="Genomic_DNA"/>
</dbReference>
<evidence type="ECO:0000313" key="6">
    <source>
        <dbReference type="Proteomes" id="UP000266067"/>
    </source>
</evidence>
<dbReference type="Pfam" id="PF12833">
    <property type="entry name" value="HTH_18"/>
    <property type="match status" value="1"/>
</dbReference>
<feature type="domain" description="HTH araC/xylS-type" evidence="4">
    <location>
        <begin position="7"/>
        <end position="105"/>
    </location>
</feature>
<evidence type="ECO:0000256" key="2">
    <source>
        <dbReference type="ARBA" id="ARBA00023125"/>
    </source>
</evidence>
<evidence type="ECO:0000259" key="4">
    <source>
        <dbReference type="PROSITE" id="PS01124"/>
    </source>
</evidence>
<keyword evidence="1" id="KW-0805">Transcription regulation</keyword>
<dbReference type="InterPro" id="IPR050959">
    <property type="entry name" value="MarA-like"/>
</dbReference>
<keyword evidence="6" id="KW-1185">Reference proteome</keyword>
<keyword evidence="3" id="KW-0804">Transcription</keyword>
<protein>
    <submittedName>
        <fullName evidence="5">AraC family transcriptional regulator</fullName>
    </submittedName>
</protein>
<sequence length="112" mass="13285">MFHPTTYSFREIIEVHYYSNITMEQLTKLNNQSLSTFKREFKKIYNASPATYLRDKKLQKSIELIVSTDMRMADIAYNCGFADDSHYSKTFKLRFGVSPTQYRMTHFDKSLN</sequence>
<name>A0A3A1NEQ2_9FLAO</name>
<dbReference type="PROSITE" id="PS00041">
    <property type="entry name" value="HTH_ARAC_FAMILY_1"/>
    <property type="match status" value="1"/>
</dbReference>
<dbReference type="InterPro" id="IPR009057">
    <property type="entry name" value="Homeodomain-like_sf"/>
</dbReference>
<gene>
    <name evidence="5" type="ORF">D2V08_01530</name>
</gene>
<evidence type="ECO:0000256" key="3">
    <source>
        <dbReference type="ARBA" id="ARBA00023163"/>
    </source>
</evidence>
<dbReference type="PANTHER" id="PTHR47504:SF5">
    <property type="entry name" value="RIGHT ORIGIN-BINDING PROTEIN"/>
    <property type="match status" value="1"/>
</dbReference>
<dbReference type="InterPro" id="IPR018060">
    <property type="entry name" value="HTH_AraC"/>
</dbReference>
<dbReference type="AlphaFoldDB" id="A0A3A1NEQ2"/>
<dbReference type="PRINTS" id="PR00032">
    <property type="entry name" value="HTHARAC"/>
</dbReference>
<evidence type="ECO:0000256" key="1">
    <source>
        <dbReference type="ARBA" id="ARBA00023015"/>
    </source>
</evidence>
<dbReference type="PANTHER" id="PTHR47504">
    <property type="entry name" value="RIGHT ORIGIN-BINDING PROTEIN"/>
    <property type="match status" value="1"/>
</dbReference>
<organism evidence="5 6">
    <name type="scientific">Flagellimonas lutimaris</name>
    <dbReference type="NCBI Taxonomy" id="475082"/>
    <lineage>
        <taxon>Bacteria</taxon>
        <taxon>Pseudomonadati</taxon>
        <taxon>Bacteroidota</taxon>
        <taxon>Flavobacteriia</taxon>
        <taxon>Flavobacteriales</taxon>
        <taxon>Flavobacteriaceae</taxon>
        <taxon>Flagellimonas</taxon>
    </lineage>
</organism>
<dbReference type="GO" id="GO:0043565">
    <property type="term" value="F:sequence-specific DNA binding"/>
    <property type="evidence" value="ECO:0007669"/>
    <property type="project" value="InterPro"/>
</dbReference>
<comment type="caution">
    <text evidence="5">The sequence shown here is derived from an EMBL/GenBank/DDBJ whole genome shotgun (WGS) entry which is preliminary data.</text>
</comment>
<keyword evidence="2" id="KW-0238">DNA-binding</keyword>
<dbReference type="InterPro" id="IPR020449">
    <property type="entry name" value="Tscrpt_reg_AraC-type_HTH"/>
</dbReference>
<evidence type="ECO:0000313" key="5">
    <source>
        <dbReference type="EMBL" id="RIV36690.1"/>
    </source>
</evidence>
<dbReference type="PROSITE" id="PS01124">
    <property type="entry name" value="HTH_ARAC_FAMILY_2"/>
    <property type="match status" value="1"/>
</dbReference>
<reference evidence="5 6" key="1">
    <citation type="submission" date="2018-08" db="EMBL/GenBank/DDBJ databases">
        <title>Proposal of Muricauda 72 sp.nov. and Muricauda NH166 sp.nov., isolated from seawater.</title>
        <authorList>
            <person name="Cheng H."/>
            <person name="Wu Y.-H."/>
            <person name="Guo L.-L."/>
            <person name="Xu X.-W."/>
        </authorList>
    </citation>
    <scope>NUCLEOTIDE SEQUENCE [LARGE SCALE GENOMIC DNA]</scope>
    <source>
        <strain evidence="5 6">KCTC 22173</strain>
    </source>
</reference>
<proteinExistence type="predicted"/>
<dbReference type="SMART" id="SM00342">
    <property type="entry name" value="HTH_ARAC"/>
    <property type="match status" value="1"/>
</dbReference>
<dbReference type="InterPro" id="IPR018062">
    <property type="entry name" value="HTH_AraC-typ_CS"/>
</dbReference>
<dbReference type="SUPFAM" id="SSF46689">
    <property type="entry name" value="Homeodomain-like"/>
    <property type="match status" value="2"/>
</dbReference>
<accession>A0A3A1NEQ2</accession>
<dbReference type="Gene3D" id="1.10.10.60">
    <property type="entry name" value="Homeodomain-like"/>
    <property type="match status" value="2"/>
</dbReference>